<feature type="domain" description="Era-type G" evidence="6">
    <location>
        <begin position="17"/>
        <end position="184"/>
    </location>
</feature>
<dbReference type="NCBIfam" id="NF000908">
    <property type="entry name" value="PRK00089.1"/>
    <property type="match status" value="1"/>
</dbReference>
<dbReference type="PANTHER" id="PTHR42698:SF1">
    <property type="entry name" value="GTPASE ERA, MITOCHONDRIAL"/>
    <property type="match status" value="1"/>
</dbReference>
<dbReference type="InterPro" id="IPR015946">
    <property type="entry name" value="KH_dom-like_a/b"/>
</dbReference>
<comment type="similarity">
    <text evidence="1 5">Belongs to the TRAFAC class TrmE-Era-EngA-EngB-Septin-like GTPase superfamily. Era GTPase family.</text>
</comment>
<keyword evidence="3 5" id="KW-0547">Nucleotide-binding</keyword>
<keyword evidence="4 5" id="KW-0342">GTP-binding</keyword>
<evidence type="ECO:0000256" key="4">
    <source>
        <dbReference type="ARBA" id="ARBA00023134"/>
    </source>
</evidence>
<accession>A0A7X7LXG8</accession>
<dbReference type="AlphaFoldDB" id="A0A7X7LXG8"/>
<dbReference type="PROSITE" id="PS51713">
    <property type="entry name" value="G_ERA"/>
    <property type="match status" value="1"/>
</dbReference>
<dbReference type="NCBIfam" id="TIGR00231">
    <property type="entry name" value="small_GTP"/>
    <property type="match status" value="1"/>
</dbReference>
<dbReference type="SUPFAM" id="SSF52540">
    <property type="entry name" value="P-loop containing nucleoside triphosphate hydrolases"/>
    <property type="match status" value="1"/>
</dbReference>
<feature type="region of interest" description="G4" evidence="5">
    <location>
        <begin position="133"/>
        <end position="136"/>
    </location>
</feature>
<dbReference type="InterPro" id="IPR006073">
    <property type="entry name" value="GTP-bd"/>
</dbReference>
<name>A0A7X7LXG8_9RHOO</name>
<dbReference type="GO" id="GO:0043024">
    <property type="term" value="F:ribosomal small subunit binding"/>
    <property type="evidence" value="ECO:0007669"/>
    <property type="project" value="TreeGrafter"/>
</dbReference>
<feature type="region of interest" description="G5" evidence="5">
    <location>
        <begin position="163"/>
        <end position="165"/>
    </location>
</feature>
<gene>
    <name evidence="7" type="ORF">GX576_09870</name>
</gene>
<evidence type="ECO:0000259" key="6">
    <source>
        <dbReference type="PROSITE" id="PS51713"/>
    </source>
</evidence>
<dbReference type="InterPro" id="IPR027417">
    <property type="entry name" value="P-loop_NTPase"/>
</dbReference>
<dbReference type="GO" id="GO:0000028">
    <property type="term" value="P:ribosomal small subunit assembly"/>
    <property type="evidence" value="ECO:0007669"/>
    <property type="project" value="TreeGrafter"/>
</dbReference>
<evidence type="ECO:0000256" key="5">
    <source>
        <dbReference type="PROSITE-ProRule" id="PRU01050"/>
    </source>
</evidence>
<dbReference type="GO" id="GO:0005525">
    <property type="term" value="F:GTP binding"/>
    <property type="evidence" value="ECO:0007669"/>
    <property type="project" value="UniProtKB-UniRule"/>
</dbReference>
<dbReference type="Gene3D" id="3.40.50.300">
    <property type="entry name" value="P-loop containing nucleotide triphosphate hydrolases"/>
    <property type="match status" value="1"/>
</dbReference>
<dbReference type="Gene3D" id="3.30.300.20">
    <property type="match status" value="1"/>
</dbReference>
<evidence type="ECO:0000256" key="2">
    <source>
        <dbReference type="ARBA" id="ARBA00020484"/>
    </source>
</evidence>
<proteinExistence type="inferred from homology"/>
<dbReference type="CDD" id="cd04163">
    <property type="entry name" value="Era"/>
    <property type="match status" value="1"/>
</dbReference>
<dbReference type="FunFam" id="3.40.50.300:FF:000094">
    <property type="entry name" value="GTPase Era"/>
    <property type="match status" value="1"/>
</dbReference>
<dbReference type="NCBIfam" id="TIGR00436">
    <property type="entry name" value="era"/>
    <property type="match status" value="1"/>
</dbReference>
<dbReference type="EMBL" id="JAAYYV010000253">
    <property type="protein sequence ID" value="NLF54681.1"/>
    <property type="molecule type" value="Genomic_DNA"/>
</dbReference>
<feature type="non-terminal residue" evidence="7">
    <location>
        <position position="231"/>
    </location>
</feature>
<feature type="region of interest" description="G3" evidence="5">
    <location>
        <begin position="72"/>
        <end position="75"/>
    </location>
</feature>
<evidence type="ECO:0000313" key="8">
    <source>
        <dbReference type="Proteomes" id="UP000536534"/>
    </source>
</evidence>
<dbReference type="InterPro" id="IPR005662">
    <property type="entry name" value="GTPase_Era-like"/>
</dbReference>
<evidence type="ECO:0000256" key="1">
    <source>
        <dbReference type="ARBA" id="ARBA00007921"/>
    </source>
</evidence>
<dbReference type="GO" id="GO:0005829">
    <property type="term" value="C:cytosol"/>
    <property type="evidence" value="ECO:0007669"/>
    <property type="project" value="TreeGrafter"/>
</dbReference>
<dbReference type="InterPro" id="IPR030388">
    <property type="entry name" value="G_ERA_dom"/>
</dbReference>
<dbReference type="Pfam" id="PF01926">
    <property type="entry name" value="MMR_HSR1"/>
    <property type="match status" value="1"/>
</dbReference>
<evidence type="ECO:0000256" key="3">
    <source>
        <dbReference type="ARBA" id="ARBA00022741"/>
    </source>
</evidence>
<dbReference type="InterPro" id="IPR005225">
    <property type="entry name" value="Small_GTP-bd"/>
</dbReference>
<dbReference type="HAMAP" id="MF_00367">
    <property type="entry name" value="GTPase_Era"/>
    <property type="match status" value="1"/>
</dbReference>
<protein>
    <recommendedName>
        <fullName evidence="2">GTPase Era</fullName>
    </recommendedName>
</protein>
<dbReference type="PANTHER" id="PTHR42698">
    <property type="entry name" value="GTPASE ERA"/>
    <property type="match status" value="1"/>
</dbReference>
<comment type="caution">
    <text evidence="7">The sequence shown here is derived from an EMBL/GenBank/DDBJ whole genome shotgun (WGS) entry which is preliminary data.</text>
</comment>
<dbReference type="Proteomes" id="UP000536534">
    <property type="component" value="Unassembled WGS sequence"/>
</dbReference>
<sequence length="231" mass="25724">MNDDIHTAEGGPEQAFRTGFVAIVGRPNVGKSTLLNRLIGQKISIVSSKAQTTRHRVTGILTEGAAQFVFVDTPGFQTQHRNALNRSMNRTVSQVLADVDLVFFVVEADRFTDDDARVLEVIPADARVVLVINKVDQLRDKARLLPFIDRMQALRDFVEIVPLSAERGTNVDALIATATPLLPEGTPMYGEDEVTDRSERFLAAEFLREKLFRLLGDELPYGIAVEIEKFE</sequence>
<dbReference type="PRINTS" id="PR00326">
    <property type="entry name" value="GTP1OBG"/>
</dbReference>
<evidence type="ECO:0000313" key="7">
    <source>
        <dbReference type="EMBL" id="NLF54681.1"/>
    </source>
</evidence>
<reference evidence="7 8" key="1">
    <citation type="journal article" date="2020" name="Biotechnol. Biofuels">
        <title>New insights from the biogas microbiome by comprehensive genome-resolved metagenomics of nearly 1600 species originating from multiple anaerobic digesters.</title>
        <authorList>
            <person name="Campanaro S."/>
            <person name="Treu L."/>
            <person name="Rodriguez-R L.M."/>
            <person name="Kovalovszki A."/>
            <person name="Ziels R.M."/>
            <person name="Maus I."/>
            <person name="Zhu X."/>
            <person name="Kougias P.G."/>
            <person name="Basile A."/>
            <person name="Luo G."/>
            <person name="Schluter A."/>
            <person name="Konstantinidis K.T."/>
            <person name="Angelidaki I."/>
        </authorList>
    </citation>
    <scope>NUCLEOTIDE SEQUENCE [LARGE SCALE GENOMIC DNA]</scope>
    <source>
        <strain evidence="7">AS06rmzACSIP_256</strain>
    </source>
</reference>
<organism evidence="7 8">
    <name type="scientific">Thauera phenolivorans</name>
    <dbReference type="NCBI Taxonomy" id="1792543"/>
    <lineage>
        <taxon>Bacteria</taxon>
        <taxon>Pseudomonadati</taxon>
        <taxon>Pseudomonadota</taxon>
        <taxon>Betaproteobacteria</taxon>
        <taxon>Rhodocyclales</taxon>
        <taxon>Zoogloeaceae</taxon>
        <taxon>Thauera</taxon>
    </lineage>
</organism>
<feature type="region of interest" description="G2" evidence="5">
    <location>
        <begin position="51"/>
        <end position="55"/>
    </location>
</feature>
<dbReference type="GO" id="GO:0019843">
    <property type="term" value="F:rRNA binding"/>
    <property type="evidence" value="ECO:0007669"/>
    <property type="project" value="TreeGrafter"/>
</dbReference>
<feature type="region of interest" description="G1" evidence="5">
    <location>
        <begin position="25"/>
        <end position="32"/>
    </location>
</feature>